<dbReference type="OrthoDB" id="3815685at2"/>
<feature type="domain" description="DUF402" evidence="2">
    <location>
        <begin position="91"/>
        <end position="209"/>
    </location>
</feature>
<evidence type="ECO:0000313" key="4">
    <source>
        <dbReference type="Proteomes" id="UP000023067"/>
    </source>
</evidence>
<name>Z9JRN4_9MICO</name>
<keyword evidence="4" id="KW-1185">Reference proteome</keyword>
<dbReference type="EMBL" id="JDYK01000015">
    <property type="protein sequence ID" value="EWS80466.1"/>
    <property type="molecule type" value="Genomic_DNA"/>
</dbReference>
<accession>Z9JRN4</accession>
<dbReference type="SUPFAM" id="SSF159234">
    <property type="entry name" value="FomD-like"/>
    <property type="match status" value="1"/>
</dbReference>
<dbReference type="STRING" id="396014.BF93_03630"/>
<dbReference type="PATRIC" id="fig|396014.3.peg.2757"/>
<dbReference type="HOGENOM" id="CLU_083275_1_0_11"/>
<reference evidence="3 4" key="1">
    <citation type="submission" date="2014-02" db="EMBL/GenBank/DDBJ databases">
        <title>Genome sequence of Brachybacterium phenoliresistens strain W13A50.</title>
        <authorList>
            <person name="Wang X."/>
        </authorList>
    </citation>
    <scope>NUCLEOTIDE SEQUENCE [LARGE SCALE GENOMIC DNA]</scope>
    <source>
        <strain evidence="3 4">W13A50</strain>
    </source>
</reference>
<evidence type="ECO:0000256" key="1">
    <source>
        <dbReference type="SAM" id="MobiDB-lite"/>
    </source>
</evidence>
<dbReference type="AlphaFoldDB" id="Z9JRN4"/>
<feature type="region of interest" description="Disordered" evidence="1">
    <location>
        <begin position="222"/>
        <end position="244"/>
    </location>
</feature>
<dbReference type="RefSeq" id="WP_051486971.1">
    <property type="nucleotide sequence ID" value="NZ_KK069999.1"/>
</dbReference>
<sequence>MACDDALRRSLDVLPGPAIDPPVPPHPRGARIVLRSIRDLPGRGPTVSFAVAGTVLHDDGELTVVMTRPGSGRAARAGAGIGPQGRLVSATDWDGRYDVAAWEGETVVRVHRRGERWSVWRWHDGTDWTRRWYGNLETPWRRTALGYDTRDWALDVVAEGVPGTEDWRVAMKDEDELDWFVGTGALTPEQAAAVRGTGARLHGLLSRGEGAAGSGWEPWIPPGDIGPHPLPEGWQQIPGPGRPS</sequence>
<dbReference type="InterPro" id="IPR035930">
    <property type="entry name" value="FomD-like_sf"/>
</dbReference>
<dbReference type="InterPro" id="IPR007295">
    <property type="entry name" value="DUF402"/>
</dbReference>
<evidence type="ECO:0000259" key="2">
    <source>
        <dbReference type="Pfam" id="PF04167"/>
    </source>
</evidence>
<dbReference type="Gene3D" id="2.40.380.10">
    <property type="entry name" value="FomD-like"/>
    <property type="match status" value="1"/>
</dbReference>
<comment type="caution">
    <text evidence="3">The sequence shown here is derived from an EMBL/GenBank/DDBJ whole genome shotgun (WGS) entry which is preliminary data.</text>
</comment>
<evidence type="ECO:0000313" key="3">
    <source>
        <dbReference type="EMBL" id="EWS80466.1"/>
    </source>
</evidence>
<dbReference type="Pfam" id="PF04167">
    <property type="entry name" value="DUF402"/>
    <property type="match status" value="1"/>
</dbReference>
<proteinExistence type="predicted"/>
<gene>
    <name evidence="3" type="ORF">BF93_03630</name>
</gene>
<protein>
    <recommendedName>
        <fullName evidence="2">DUF402 domain-containing protein</fullName>
    </recommendedName>
</protein>
<dbReference type="Proteomes" id="UP000023067">
    <property type="component" value="Unassembled WGS sequence"/>
</dbReference>
<organism evidence="3 4">
    <name type="scientific">Brachybacterium phenoliresistens</name>
    <dbReference type="NCBI Taxonomy" id="396014"/>
    <lineage>
        <taxon>Bacteria</taxon>
        <taxon>Bacillati</taxon>
        <taxon>Actinomycetota</taxon>
        <taxon>Actinomycetes</taxon>
        <taxon>Micrococcales</taxon>
        <taxon>Dermabacteraceae</taxon>
        <taxon>Brachybacterium</taxon>
    </lineage>
</organism>